<dbReference type="InterPro" id="IPR029058">
    <property type="entry name" value="AB_hydrolase_fold"/>
</dbReference>
<evidence type="ECO:0000313" key="3">
    <source>
        <dbReference type="Proteomes" id="UP000320762"/>
    </source>
</evidence>
<evidence type="ECO:0000313" key="2">
    <source>
        <dbReference type="EMBL" id="TRM64800.1"/>
    </source>
</evidence>
<dbReference type="EMBL" id="VDMD01000006">
    <property type="protein sequence ID" value="TRM64800.1"/>
    <property type="molecule type" value="Genomic_DNA"/>
</dbReference>
<proteinExistence type="predicted"/>
<dbReference type="AlphaFoldDB" id="A0A550CJ02"/>
<dbReference type="SUPFAM" id="SSF53474">
    <property type="entry name" value="alpha/beta-Hydrolases"/>
    <property type="match status" value="1"/>
</dbReference>
<evidence type="ECO:0000256" key="1">
    <source>
        <dbReference type="SAM" id="SignalP"/>
    </source>
</evidence>
<feature type="chain" id="PRO_5022150980" evidence="1">
    <location>
        <begin position="22"/>
        <end position="175"/>
    </location>
</feature>
<accession>A0A550CJ02</accession>
<name>A0A550CJ02_9AGAR</name>
<dbReference type="Proteomes" id="UP000320762">
    <property type="component" value="Unassembled WGS sequence"/>
</dbReference>
<keyword evidence="1" id="KW-0732">Signal</keyword>
<gene>
    <name evidence="2" type="ORF">BD626DRAFT_536050</name>
</gene>
<feature type="signal peptide" evidence="1">
    <location>
        <begin position="1"/>
        <end position="21"/>
    </location>
</feature>
<reference evidence="2 3" key="1">
    <citation type="journal article" date="2019" name="New Phytol.">
        <title>Comparative genomics reveals unique wood-decay strategies and fruiting body development in the Schizophyllaceae.</title>
        <authorList>
            <person name="Almasi E."/>
            <person name="Sahu N."/>
            <person name="Krizsan K."/>
            <person name="Balint B."/>
            <person name="Kovacs G.M."/>
            <person name="Kiss B."/>
            <person name="Cseklye J."/>
            <person name="Drula E."/>
            <person name="Henrissat B."/>
            <person name="Nagy I."/>
            <person name="Chovatia M."/>
            <person name="Adam C."/>
            <person name="LaButti K."/>
            <person name="Lipzen A."/>
            <person name="Riley R."/>
            <person name="Grigoriev I.V."/>
            <person name="Nagy L.G."/>
        </authorList>
    </citation>
    <scope>NUCLEOTIDE SEQUENCE [LARGE SCALE GENOMIC DNA]</scope>
    <source>
        <strain evidence="2 3">NL-1724</strain>
    </source>
</reference>
<organism evidence="2 3">
    <name type="scientific">Schizophyllum amplum</name>
    <dbReference type="NCBI Taxonomy" id="97359"/>
    <lineage>
        <taxon>Eukaryota</taxon>
        <taxon>Fungi</taxon>
        <taxon>Dikarya</taxon>
        <taxon>Basidiomycota</taxon>
        <taxon>Agaricomycotina</taxon>
        <taxon>Agaricomycetes</taxon>
        <taxon>Agaricomycetidae</taxon>
        <taxon>Agaricales</taxon>
        <taxon>Schizophyllaceae</taxon>
        <taxon>Schizophyllum</taxon>
    </lineage>
</organism>
<sequence>MTHRVMLTFLLSSGIMNPEAAFDFYLTARIYLGEATANATEWLWIHYALPPIDERNLAAPVPPLTAFSSSGVVLAGNFGSGCPQPSADNLAWSFPTKRRRDGFDNAVGSDWYNAVGGQPFYEYYFEEYVPVGDTGVYVGGLFWRFAAEWETYTQSSRNVLRLKSNDVTIIPMECV</sequence>
<comment type="caution">
    <text evidence="2">The sequence shown here is derived from an EMBL/GenBank/DDBJ whole genome shotgun (WGS) entry which is preliminary data.</text>
</comment>
<dbReference type="Gene3D" id="3.40.50.1820">
    <property type="entry name" value="alpha/beta hydrolase"/>
    <property type="match status" value="1"/>
</dbReference>
<keyword evidence="3" id="KW-1185">Reference proteome</keyword>
<protein>
    <submittedName>
        <fullName evidence="2">Uncharacterized protein</fullName>
    </submittedName>
</protein>